<dbReference type="EMBL" id="CAUYUJ010019367">
    <property type="protein sequence ID" value="CAK0890544.1"/>
    <property type="molecule type" value="Genomic_DNA"/>
</dbReference>
<feature type="region of interest" description="Disordered" evidence="1">
    <location>
        <begin position="207"/>
        <end position="228"/>
    </location>
</feature>
<evidence type="ECO:0000313" key="2">
    <source>
        <dbReference type="EMBL" id="CAK0890544.1"/>
    </source>
</evidence>
<keyword evidence="3" id="KW-1185">Reference proteome</keyword>
<feature type="region of interest" description="Disordered" evidence="1">
    <location>
        <begin position="1"/>
        <end position="129"/>
    </location>
</feature>
<feature type="compositionally biased region" description="Basic residues" evidence="1">
    <location>
        <begin position="32"/>
        <end position="42"/>
    </location>
</feature>
<accession>A0ABN9WY33</accession>
<proteinExistence type="predicted"/>
<reference evidence="2" key="1">
    <citation type="submission" date="2023-10" db="EMBL/GenBank/DDBJ databases">
        <authorList>
            <person name="Chen Y."/>
            <person name="Shah S."/>
            <person name="Dougan E. K."/>
            <person name="Thang M."/>
            <person name="Chan C."/>
        </authorList>
    </citation>
    <scope>NUCLEOTIDE SEQUENCE [LARGE SCALE GENOMIC DNA]</scope>
</reference>
<dbReference type="Proteomes" id="UP001189429">
    <property type="component" value="Unassembled WGS sequence"/>
</dbReference>
<feature type="compositionally biased region" description="Basic and acidic residues" evidence="1">
    <location>
        <begin position="49"/>
        <end position="61"/>
    </location>
</feature>
<protein>
    <submittedName>
        <fullName evidence="2">Uncharacterized protein</fullName>
    </submittedName>
</protein>
<evidence type="ECO:0000256" key="1">
    <source>
        <dbReference type="SAM" id="MobiDB-lite"/>
    </source>
</evidence>
<name>A0ABN9WY33_9DINO</name>
<organism evidence="2 3">
    <name type="scientific">Prorocentrum cordatum</name>
    <dbReference type="NCBI Taxonomy" id="2364126"/>
    <lineage>
        <taxon>Eukaryota</taxon>
        <taxon>Sar</taxon>
        <taxon>Alveolata</taxon>
        <taxon>Dinophyceae</taxon>
        <taxon>Prorocentrales</taxon>
        <taxon>Prorocentraceae</taxon>
        <taxon>Prorocentrum</taxon>
    </lineage>
</organism>
<feature type="non-terminal residue" evidence="2">
    <location>
        <position position="1"/>
    </location>
</feature>
<sequence>FGPTDTPDEAASARTAEGPWGSLCSALGAQRRSLRRRSRRGPRAPQKGAELKGPWDTRGPNREPSGQLSEHGGASNPSFRGRAVRAHPAARRDATSSAGLSDLVSAAPRLRHARRGRCPDRGAASPRERGGAAAAAAAVACQMTEAWRNGLALVPSVHLKIARHSKRRPPEQHSTVVETFQKRLCGHSSRTPAVGNPTMIRLRTSAHEAAGSKVPLCRGTGRPGHQGA</sequence>
<evidence type="ECO:0000313" key="3">
    <source>
        <dbReference type="Proteomes" id="UP001189429"/>
    </source>
</evidence>
<gene>
    <name evidence="2" type="ORF">PCOR1329_LOCUS70751</name>
</gene>
<comment type="caution">
    <text evidence="2">The sequence shown here is derived from an EMBL/GenBank/DDBJ whole genome shotgun (WGS) entry which is preliminary data.</text>
</comment>